<name>A0A0F9CA86_9ZZZZ</name>
<gene>
    <name evidence="1" type="ORF">LCGC14_2691170</name>
</gene>
<proteinExistence type="predicted"/>
<evidence type="ECO:0000313" key="1">
    <source>
        <dbReference type="EMBL" id="KKK93606.1"/>
    </source>
</evidence>
<reference evidence="1" key="1">
    <citation type="journal article" date="2015" name="Nature">
        <title>Complex archaea that bridge the gap between prokaryotes and eukaryotes.</title>
        <authorList>
            <person name="Spang A."/>
            <person name="Saw J.H."/>
            <person name="Jorgensen S.L."/>
            <person name="Zaremba-Niedzwiedzka K."/>
            <person name="Martijn J."/>
            <person name="Lind A.E."/>
            <person name="van Eijk R."/>
            <person name="Schleper C."/>
            <person name="Guy L."/>
            <person name="Ettema T.J."/>
        </authorList>
    </citation>
    <scope>NUCLEOTIDE SEQUENCE</scope>
</reference>
<dbReference type="EMBL" id="LAZR01047701">
    <property type="protein sequence ID" value="KKK93606.1"/>
    <property type="molecule type" value="Genomic_DNA"/>
</dbReference>
<dbReference type="AlphaFoldDB" id="A0A0F9CA86"/>
<protein>
    <submittedName>
        <fullName evidence="1">Uncharacterized protein</fullName>
    </submittedName>
</protein>
<accession>A0A0F9CA86</accession>
<sequence length="52" mass="5895">MANYILIYNFDQWVKMMATLGEMCPPRDCGPGSNIATTIELDGAREIKEEEK</sequence>
<comment type="caution">
    <text evidence="1">The sequence shown here is derived from an EMBL/GenBank/DDBJ whole genome shotgun (WGS) entry which is preliminary data.</text>
</comment>
<organism evidence="1">
    <name type="scientific">marine sediment metagenome</name>
    <dbReference type="NCBI Taxonomy" id="412755"/>
    <lineage>
        <taxon>unclassified sequences</taxon>
        <taxon>metagenomes</taxon>
        <taxon>ecological metagenomes</taxon>
    </lineage>
</organism>